<dbReference type="InterPro" id="IPR008258">
    <property type="entry name" value="Transglycosylase_SLT_dom_1"/>
</dbReference>
<gene>
    <name evidence="5" type="ORF">C4K04_4354</name>
</gene>
<feature type="region of interest" description="Disordered" evidence="2">
    <location>
        <begin position="37"/>
        <end position="68"/>
    </location>
</feature>
<feature type="compositionally biased region" description="Pro residues" evidence="2">
    <location>
        <begin position="48"/>
        <end position="61"/>
    </location>
</feature>
<dbReference type="PANTHER" id="PTHR37423">
    <property type="entry name" value="SOLUBLE LYTIC MUREIN TRANSGLYCOSYLASE-RELATED"/>
    <property type="match status" value="1"/>
</dbReference>
<dbReference type="InterPro" id="IPR023346">
    <property type="entry name" value="Lysozyme-like_dom_sf"/>
</dbReference>
<protein>
    <submittedName>
        <fullName evidence="5">Lytic transglycosylase</fullName>
    </submittedName>
</protein>
<name>A0A3G7TUE9_9PSED</name>
<dbReference type="Pfam" id="PF01464">
    <property type="entry name" value="SLT"/>
    <property type="match status" value="1"/>
</dbReference>
<accession>A0A3G7TUE9</accession>
<feature type="domain" description="Transglycosylase SLT" evidence="4">
    <location>
        <begin position="78"/>
        <end position="175"/>
    </location>
</feature>
<comment type="similarity">
    <text evidence="1">Belongs to the transglycosylase Slt family.</text>
</comment>
<keyword evidence="3" id="KW-0732">Signal</keyword>
<feature type="signal peptide" evidence="3">
    <location>
        <begin position="1"/>
        <end position="21"/>
    </location>
</feature>
<dbReference type="AlphaFoldDB" id="A0A3G7TUE9"/>
<dbReference type="Gene3D" id="1.10.530.10">
    <property type="match status" value="1"/>
</dbReference>
<evidence type="ECO:0000256" key="2">
    <source>
        <dbReference type="SAM" id="MobiDB-lite"/>
    </source>
</evidence>
<dbReference type="PROSITE" id="PS51257">
    <property type="entry name" value="PROKAR_LIPOPROTEIN"/>
    <property type="match status" value="1"/>
</dbReference>
<evidence type="ECO:0000313" key="5">
    <source>
        <dbReference type="EMBL" id="AZE50018.1"/>
    </source>
</evidence>
<reference evidence="5 6" key="1">
    <citation type="submission" date="2018-03" db="EMBL/GenBank/DDBJ databases">
        <title>Diversity of phytobeneficial traits revealed by whole-genome analysis of worldwide-isolated phenazine-producing Pseudomonas spp.</title>
        <authorList>
            <person name="Biessy A."/>
            <person name="Novinscak A."/>
            <person name="Blom J."/>
            <person name="Leger G."/>
            <person name="Thomashow L.S."/>
            <person name="Cazorla F.M."/>
            <person name="Josic D."/>
            <person name="Filion M."/>
        </authorList>
    </citation>
    <scope>NUCLEOTIDE SEQUENCE [LARGE SCALE GENOMIC DNA]</scope>
    <source>
        <strain evidence="5 6">B25</strain>
    </source>
</reference>
<proteinExistence type="inferred from homology"/>
<evidence type="ECO:0000313" key="6">
    <source>
        <dbReference type="Proteomes" id="UP000268048"/>
    </source>
</evidence>
<evidence type="ECO:0000256" key="3">
    <source>
        <dbReference type="SAM" id="SignalP"/>
    </source>
</evidence>
<evidence type="ECO:0000259" key="4">
    <source>
        <dbReference type="Pfam" id="PF01464"/>
    </source>
</evidence>
<dbReference type="PANTHER" id="PTHR37423:SF2">
    <property type="entry name" value="MEMBRANE-BOUND LYTIC MUREIN TRANSGLYCOSYLASE C"/>
    <property type="match status" value="1"/>
</dbReference>
<dbReference type="EMBL" id="CP027753">
    <property type="protein sequence ID" value="AZE50018.1"/>
    <property type="molecule type" value="Genomic_DNA"/>
</dbReference>
<dbReference type="CDD" id="cd00254">
    <property type="entry name" value="LT-like"/>
    <property type="match status" value="1"/>
</dbReference>
<organism evidence="5 6">
    <name type="scientific">Pseudomonas chlororaphis</name>
    <dbReference type="NCBI Taxonomy" id="587753"/>
    <lineage>
        <taxon>Bacteria</taxon>
        <taxon>Pseudomonadati</taxon>
        <taxon>Pseudomonadota</taxon>
        <taxon>Gammaproteobacteria</taxon>
        <taxon>Pseudomonadales</taxon>
        <taxon>Pseudomonadaceae</taxon>
        <taxon>Pseudomonas</taxon>
    </lineage>
</organism>
<dbReference type="SUPFAM" id="SSF53955">
    <property type="entry name" value="Lysozyme-like"/>
    <property type="match status" value="1"/>
</dbReference>
<feature type="chain" id="PRO_5018306504" evidence="3">
    <location>
        <begin position="22"/>
        <end position="245"/>
    </location>
</feature>
<dbReference type="Proteomes" id="UP000268048">
    <property type="component" value="Chromosome"/>
</dbReference>
<sequence length="245" mass="26534">MIRWRRSVVGMGLLLACGPGAQVCAQDTGLDAPLTWTRGDLESDISPAPVPPMPPPSPPPSATSMAPSRPLLPYGPLIDSVAREYHLDPGLLHAMIHVESRYQQDAVSNKGAVGLMQVMPLTGARFGYTNLSNAPDNLRAGAAYLRWLLDHFDHNLELSIAAYNAGEGAVKKYGREIPPYPETQAYVTRVMARYRETPMGFSAPEQARQPEVRATENPSTALRSAAVFLHTLGSLLLASPEHKDG</sequence>
<evidence type="ECO:0000256" key="1">
    <source>
        <dbReference type="ARBA" id="ARBA00007734"/>
    </source>
</evidence>